<gene>
    <name evidence="2" type="ORF">C7K25_15110</name>
</gene>
<sequence>MRQRRIHEKRFNYAEVGITGGRDTTADRSRRGRVTDEVVQIGRGEARWKHAWTQTLSWGIQRHAGYAILPVPDTSEGGDVSLGDAEEPYAQMQQGMTVRLRRRFGPLIMTMPVRVVYVVDEPHRKGFAFGTLSGHPVSGEVAFIVEHRADDSVHFLLRTYSGPGKGIWALAYPIVLLFRGGLKNTYLESLAGPLC</sequence>
<evidence type="ECO:0000259" key="1">
    <source>
        <dbReference type="Pfam" id="PF09348"/>
    </source>
</evidence>
<name>A0ABT7CBT8_9MICO</name>
<organism evidence="2 3">
    <name type="scientific">Gulosibacter molinativorax</name>
    <dbReference type="NCBI Taxonomy" id="256821"/>
    <lineage>
        <taxon>Bacteria</taxon>
        <taxon>Bacillati</taxon>
        <taxon>Actinomycetota</taxon>
        <taxon>Actinomycetes</taxon>
        <taxon>Micrococcales</taxon>
        <taxon>Microbacteriaceae</taxon>
        <taxon>Gulosibacter</taxon>
    </lineage>
</organism>
<reference evidence="2" key="1">
    <citation type="submission" date="2018-03" db="EMBL/GenBank/DDBJ databases">
        <authorList>
            <person name="Nunes O.C."/>
            <person name="Lopes A.R."/>
            <person name="Froufe H."/>
            <person name="Munoz-Merida A."/>
            <person name="Barroso C."/>
            <person name="Egas C."/>
        </authorList>
    </citation>
    <scope>NUCLEOTIDE SEQUENCE</scope>
    <source>
        <strain evidence="2">ON4</strain>
    </source>
</reference>
<dbReference type="PIRSF" id="PIRSF010260">
    <property type="entry name" value="UCP010260"/>
    <property type="match status" value="1"/>
</dbReference>
<dbReference type="EMBL" id="PXVD01000037">
    <property type="protein sequence ID" value="MDJ1372667.1"/>
    <property type="molecule type" value="Genomic_DNA"/>
</dbReference>
<dbReference type="RefSeq" id="WP_051267375.1">
    <property type="nucleotide sequence ID" value="NZ_CP028426.1"/>
</dbReference>
<dbReference type="InterPro" id="IPR014457">
    <property type="entry name" value="UCP010260"/>
</dbReference>
<dbReference type="PANTHER" id="PTHR34202">
    <property type="entry name" value="UPF0548 PROTEIN"/>
    <property type="match status" value="1"/>
</dbReference>
<proteinExistence type="predicted"/>
<evidence type="ECO:0000313" key="2">
    <source>
        <dbReference type="EMBL" id="MDJ1372667.1"/>
    </source>
</evidence>
<reference evidence="2" key="2">
    <citation type="journal article" date="2022" name="Sci. Rep.">
        <title>In silico prediction of the enzymes involved in the degradation of the herbicide molinate by Gulosibacter molinativorax ON4T.</title>
        <authorList>
            <person name="Lopes A.R."/>
            <person name="Bunin E."/>
            <person name="Viana A.T."/>
            <person name="Froufe H."/>
            <person name="Munoz-Merida A."/>
            <person name="Pinho D."/>
            <person name="Figueiredo J."/>
            <person name="Barroso C."/>
            <person name="Vaz-Moreira I."/>
            <person name="Bellanger X."/>
            <person name="Egas C."/>
            <person name="Nunes O.C."/>
        </authorList>
    </citation>
    <scope>NUCLEOTIDE SEQUENCE</scope>
    <source>
        <strain evidence="2">ON4</strain>
    </source>
</reference>
<dbReference type="InterPro" id="IPR018960">
    <property type="entry name" value="DUF1990"/>
</dbReference>
<accession>A0ABT7CBT8</accession>
<keyword evidence="3" id="KW-1185">Reference proteome</keyword>
<comment type="caution">
    <text evidence="2">The sequence shown here is derived from an EMBL/GenBank/DDBJ whole genome shotgun (WGS) entry which is preliminary data.</text>
</comment>
<dbReference type="Pfam" id="PF09348">
    <property type="entry name" value="DUF1990"/>
    <property type="match status" value="1"/>
</dbReference>
<dbReference type="Proteomes" id="UP001170379">
    <property type="component" value="Unassembled WGS sequence"/>
</dbReference>
<feature type="domain" description="DUF1990" evidence="1">
    <location>
        <begin position="89"/>
        <end position="185"/>
    </location>
</feature>
<dbReference type="PANTHER" id="PTHR34202:SF1">
    <property type="entry name" value="UPF0548 PROTEIN"/>
    <property type="match status" value="1"/>
</dbReference>
<evidence type="ECO:0000313" key="3">
    <source>
        <dbReference type="Proteomes" id="UP001170379"/>
    </source>
</evidence>
<protein>
    <submittedName>
        <fullName evidence="2">DUF1990 domain-containing protein</fullName>
    </submittedName>
</protein>